<dbReference type="PRINTS" id="PR00368">
    <property type="entry name" value="FADPNR"/>
</dbReference>
<evidence type="ECO:0000256" key="1">
    <source>
        <dbReference type="ARBA" id="ARBA00001974"/>
    </source>
</evidence>
<keyword evidence="5 7" id="KW-0560">Oxidoreductase</keyword>
<evidence type="ECO:0000256" key="3">
    <source>
        <dbReference type="ARBA" id="ARBA00022630"/>
    </source>
</evidence>
<comment type="similarity">
    <text evidence="2">Belongs to the NADH dehydrogenase family.</text>
</comment>
<dbReference type="Proteomes" id="UP000189966">
    <property type="component" value="Unassembled WGS sequence"/>
</dbReference>
<dbReference type="SUPFAM" id="SSF51905">
    <property type="entry name" value="FAD/NAD(P)-binding domain"/>
    <property type="match status" value="2"/>
</dbReference>
<evidence type="ECO:0000256" key="5">
    <source>
        <dbReference type="ARBA" id="ARBA00023002"/>
    </source>
</evidence>
<evidence type="ECO:0000256" key="2">
    <source>
        <dbReference type="ARBA" id="ARBA00005272"/>
    </source>
</evidence>
<keyword evidence="4" id="KW-0274">FAD</keyword>
<evidence type="ECO:0000313" key="7">
    <source>
        <dbReference type="EMBL" id="SKC32779.1"/>
    </source>
</evidence>
<dbReference type="GO" id="GO:0003955">
    <property type="term" value="F:NAD(P)H dehydrogenase (quinone) activity"/>
    <property type="evidence" value="ECO:0007669"/>
    <property type="project" value="TreeGrafter"/>
</dbReference>
<evidence type="ECO:0000259" key="6">
    <source>
        <dbReference type="Pfam" id="PF07992"/>
    </source>
</evidence>
<feature type="domain" description="FAD/NAD(P)-binding" evidence="6">
    <location>
        <begin position="3"/>
        <end position="311"/>
    </location>
</feature>
<dbReference type="EMBL" id="FUZI01000003">
    <property type="protein sequence ID" value="SKC32779.1"/>
    <property type="molecule type" value="Genomic_DNA"/>
</dbReference>
<dbReference type="PANTHER" id="PTHR42913:SF3">
    <property type="entry name" value="64 KDA MITOCHONDRIAL NADH DEHYDROGENASE (EUROFUNG)"/>
    <property type="match status" value="1"/>
</dbReference>
<gene>
    <name evidence="7" type="primary">ndh_2</name>
    <name evidence="7" type="ORF">CZ809_02303</name>
</gene>
<dbReference type="PRINTS" id="PR00469">
    <property type="entry name" value="PNDRDTASEII"/>
</dbReference>
<dbReference type="RefSeq" id="WP_080157756.1">
    <property type="nucleotide sequence ID" value="NZ_CP175534.1"/>
</dbReference>
<dbReference type="InterPro" id="IPR023753">
    <property type="entry name" value="FAD/NAD-binding_dom"/>
</dbReference>
<reference evidence="7 8" key="1">
    <citation type="submission" date="2017-02" db="EMBL/GenBank/DDBJ databases">
        <authorList>
            <person name="Peterson S.W."/>
        </authorList>
    </citation>
    <scope>NUCLEOTIDE SEQUENCE [LARGE SCALE GENOMIC DNA]</scope>
    <source>
        <strain evidence="8">type strain: NCCB 100098</strain>
    </source>
</reference>
<dbReference type="Pfam" id="PF07992">
    <property type="entry name" value="Pyr_redox_2"/>
    <property type="match status" value="1"/>
</dbReference>
<accession>A0A1T5I102</accession>
<organism evidence="7 8">
    <name type="scientific">Photobacterium piscicola</name>
    <dbReference type="NCBI Taxonomy" id="1378299"/>
    <lineage>
        <taxon>Bacteria</taxon>
        <taxon>Pseudomonadati</taxon>
        <taxon>Pseudomonadota</taxon>
        <taxon>Gammaproteobacteria</taxon>
        <taxon>Vibrionales</taxon>
        <taxon>Vibrionaceae</taxon>
        <taxon>Photobacterium</taxon>
    </lineage>
</organism>
<sequence length="409" mass="45090">MSRIVIVGGGAAGIELSTLLAKANRKEHEIILVEPETDHYWKPRLHEIAAGTFDRELDAVCYFTHGAINGYQHYQAAMTDIDRENKMLAVRRNDGTEAMVKYDYLVVAVGAVSNDFNTTGARDNCIFLDSASQARHAWHKISQLLREGNDRTVNIVGAGATGVELAAELARVSHKLQRYNAAKLTINLIEAADRVLPNSPLKMSEKVLKELKRTNINVLLNTRISEVSDHGMVTADNQALDADIQFWAAGVKAPDWLNGLGGLEYNRMNQILVNPNLTTTIDSSIFSLGDCASIPQADGSFVPPKAQAANRAAVHLTKSLTNLLRGKELTDFEFKDGGMVVAVGHHFAVGSFAPQSKMANKLVFKGRIIRRLYDTIFRLHQRTVEGLFTVSRLIITKRLKALFQPSGML</sequence>
<evidence type="ECO:0000256" key="4">
    <source>
        <dbReference type="ARBA" id="ARBA00022827"/>
    </source>
</evidence>
<dbReference type="PANTHER" id="PTHR42913">
    <property type="entry name" value="APOPTOSIS-INDUCING FACTOR 1"/>
    <property type="match status" value="1"/>
</dbReference>
<evidence type="ECO:0000313" key="8">
    <source>
        <dbReference type="Proteomes" id="UP000189966"/>
    </source>
</evidence>
<comment type="cofactor">
    <cofactor evidence="1">
        <name>FAD</name>
        <dbReference type="ChEBI" id="CHEBI:57692"/>
    </cofactor>
</comment>
<name>A0A1T5I102_9GAMM</name>
<proteinExistence type="inferred from homology"/>
<dbReference type="AlphaFoldDB" id="A0A1T5I102"/>
<dbReference type="GO" id="GO:0019646">
    <property type="term" value="P:aerobic electron transport chain"/>
    <property type="evidence" value="ECO:0007669"/>
    <property type="project" value="TreeGrafter"/>
</dbReference>
<dbReference type="Gene3D" id="3.50.50.100">
    <property type="match status" value="1"/>
</dbReference>
<keyword evidence="3" id="KW-0285">Flavoprotein</keyword>
<dbReference type="OrthoDB" id="9781621at2"/>
<dbReference type="InterPro" id="IPR036188">
    <property type="entry name" value="FAD/NAD-bd_sf"/>
</dbReference>
<dbReference type="EC" id="1.6.99.3" evidence="7"/>
<protein>
    <submittedName>
        <fullName evidence="7">NADH dehydrogenase</fullName>
        <ecNumber evidence="7">1.6.99.3</ecNumber>
    </submittedName>
</protein>
<dbReference type="InterPro" id="IPR051169">
    <property type="entry name" value="NADH-Q_oxidoreductase"/>
</dbReference>